<dbReference type="GO" id="GO:0016614">
    <property type="term" value="F:oxidoreductase activity, acting on CH-OH group of donors"/>
    <property type="evidence" value="ECO:0007669"/>
    <property type="project" value="InterPro"/>
</dbReference>
<dbReference type="Pfam" id="PF00732">
    <property type="entry name" value="GMC_oxred_N"/>
    <property type="match status" value="1"/>
</dbReference>
<dbReference type="PANTHER" id="PTHR11552">
    <property type="entry name" value="GLUCOSE-METHANOL-CHOLINE GMC OXIDOREDUCTASE"/>
    <property type="match status" value="1"/>
</dbReference>
<feature type="compositionally biased region" description="Basic residues" evidence="3">
    <location>
        <begin position="283"/>
        <end position="296"/>
    </location>
</feature>
<dbReference type="Gene3D" id="3.30.560.10">
    <property type="entry name" value="Glucose Oxidase, domain 3"/>
    <property type="match status" value="1"/>
</dbReference>
<dbReference type="Proteomes" id="UP000469559">
    <property type="component" value="Unassembled WGS sequence"/>
</dbReference>
<dbReference type="GO" id="GO:0044550">
    <property type="term" value="P:secondary metabolite biosynthetic process"/>
    <property type="evidence" value="ECO:0007669"/>
    <property type="project" value="TreeGrafter"/>
</dbReference>
<accession>A0A8T9BHD1</accession>
<dbReference type="SUPFAM" id="SSF54373">
    <property type="entry name" value="FAD-linked reductases, C-terminal domain"/>
    <property type="match status" value="1"/>
</dbReference>
<feature type="compositionally biased region" description="Basic and acidic residues" evidence="3">
    <location>
        <begin position="882"/>
        <end position="900"/>
    </location>
</feature>
<keyword evidence="2" id="KW-0274">FAD</keyword>
<dbReference type="OrthoDB" id="269227at2759"/>
<evidence type="ECO:0000256" key="2">
    <source>
        <dbReference type="RuleBase" id="RU003968"/>
    </source>
</evidence>
<feature type="chain" id="PRO_5035818001" evidence="4">
    <location>
        <begin position="22"/>
        <end position="919"/>
    </location>
</feature>
<reference evidence="7 8" key="1">
    <citation type="submission" date="2018-05" db="EMBL/GenBank/DDBJ databases">
        <title>Whole genome sequencing for identification of molecular markers to develop diagnostic detection tools for the regulated plant pathogen Lachnellula willkommii.</title>
        <authorList>
            <person name="Giroux E."/>
            <person name="Bilodeau G."/>
        </authorList>
    </citation>
    <scope>NUCLEOTIDE SEQUENCE [LARGE SCALE GENOMIC DNA]</scope>
    <source>
        <strain evidence="7 8">CBS 203.66</strain>
    </source>
</reference>
<organism evidence="7 8">
    <name type="scientific">Lachnellula arida</name>
    <dbReference type="NCBI Taxonomy" id="1316785"/>
    <lineage>
        <taxon>Eukaryota</taxon>
        <taxon>Fungi</taxon>
        <taxon>Dikarya</taxon>
        <taxon>Ascomycota</taxon>
        <taxon>Pezizomycotina</taxon>
        <taxon>Leotiomycetes</taxon>
        <taxon>Helotiales</taxon>
        <taxon>Lachnaceae</taxon>
        <taxon>Lachnellula</taxon>
    </lineage>
</organism>
<feature type="domain" description="Glucose-methanol-choline oxidoreductase N-terminal" evidence="5">
    <location>
        <begin position="114"/>
        <end position="137"/>
    </location>
</feature>
<dbReference type="InterPro" id="IPR036188">
    <property type="entry name" value="FAD/NAD-bd_sf"/>
</dbReference>
<dbReference type="Pfam" id="PF05199">
    <property type="entry name" value="GMC_oxred_C"/>
    <property type="match status" value="1"/>
</dbReference>
<dbReference type="PROSITE" id="PS00623">
    <property type="entry name" value="GMC_OXRED_1"/>
    <property type="match status" value="1"/>
</dbReference>
<feature type="region of interest" description="Disordered" evidence="3">
    <location>
        <begin position="283"/>
        <end position="303"/>
    </location>
</feature>
<evidence type="ECO:0000256" key="4">
    <source>
        <dbReference type="SAM" id="SignalP"/>
    </source>
</evidence>
<evidence type="ECO:0000313" key="8">
    <source>
        <dbReference type="Proteomes" id="UP000469559"/>
    </source>
</evidence>
<feature type="domain" description="Glucose-methanol-choline oxidoreductase N-terminal" evidence="6">
    <location>
        <begin position="337"/>
        <end position="351"/>
    </location>
</feature>
<dbReference type="AlphaFoldDB" id="A0A8T9BHD1"/>
<dbReference type="GO" id="GO:0050660">
    <property type="term" value="F:flavin adenine dinucleotide binding"/>
    <property type="evidence" value="ECO:0007669"/>
    <property type="project" value="InterPro"/>
</dbReference>
<evidence type="ECO:0000256" key="3">
    <source>
        <dbReference type="SAM" id="MobiDB-lite"/>
    </source>
</evidence>
<dbReference type="PANTHER" id="PTHR11552:SF115">
    <property type="entry name" value="DEHYDROGENASE XPTC-RELATED"/>
    <property type="match status" value="1"/>
</dbReference>
<feature type="signal peptide" evidence="4">
    <location>
        <begin position="1"/>
        <end position="21"/>
    </location>
</feature>
<keyword evidence="2" id="KW-0285">Flavoprotein</keyword>
<sequence>MLVFGSPILAVVLYLLTIVSSVRLDDRAVNGQILDCYDYIIVGGGVSGLVVANRLTEHPNVTVLVLEAGPLDNYEETILYPIDTGYGLGTQYDWNLWTAPQTSLDGRVRPYDTGRGVGGGSLINGMCWTRGGRADYDAWESLGNPEGKSAPYEVTSTLMWIFQTENYTDNVDADFSKRLYVQPDPSYHGTDGYVHVSYPRYFYNQSQLFLEGLNELGIPILKDPNNGFTAGGMLIPNNINPDNQTRSTARLAYLDGFIDRRPNLHVLTNQHVYRLIMDSPTHKLRSRKSHTHKSRPRNSYPRDHVDDRWVSGVQFIPDGALSIRNVTCSREVILAAGAVHTPQILEFSGIGDPNVLNKFNIPTKINLPGVGNNFQDHPYLGVVYYVSNMSYLTLSMIYKNPTLLRQDEQEYYVNKTGPWTAGSINTVAFPSLPSISKNWTNMTADAESQSPTAYLLANLHPTIIAGYQAQKDILVDLLGRSNASAYEILSDNIGLLSVAALRTLSRGHVHIQDTNPFMQPLIDPRFCSNPLDCQVIVEGLLFNNRLINTSSMRQLGPAPYYPFFQDATPGMLMPAVRSGIRTEFHGVGSTSMLPLEYGGVVDSHLRVYGTKNLRIVDGGIIPLVPAAHIQAPVYAVAEKAADIIKADNFGLTLQSCRKKSTSLRAGLVVSNSSIGNLTPRNSSMSELPTPSTFQQLVNISAFMPFINATGSNPLNPSSTPQTGPLAEGMLQASNLSIFRQTSNTSKVTGNPVADVMSILFAQSSATLTSFPAAFPTLFTNAIRSNDSELGRLPISNPLLALLPTAPKAPLLSVENAALADLAPSFLAEVKSLQDSVTVHAAKASQPTPTSLDAPVHSEWNPSFDALPHELFAVGDPLHEPHDLIPKKRSLDIDAQDKDNSEECEDSLEEYDYGSDEYDK</sequence>
<evidence type="ECO:0000259" key="6">
    <source>
        <dbReference type="PROSITE" id="PS00624"/>
    </source>
</evidence>
<comment type="similarity">
    <text evidence="1 2">Belongs to the GMC oxidoreductase family.</text>
</comment>
<proteinExistence type="inferred from homology"/>
<feature type="region of interest" description="Disordered" evidence="3">
    <location>
        <begin position="882"/>
        <end position="919"/>
    </location>
</feature>
<evidence type="ECO:0000313" key="7">
    <source>
        <dbReference type="EMBL" id="TVY19464.1"/>
    </source>
</evidence>
<dbReference type="InterPro" id="IPR000172">
    <property type="entry name" value="GMC_OxRdtase_N"/>
</dbReference>
<dbReference type="PROSITE" id="PS00624">
    <property type="entry name" value="GMC_OXRED_2"/>
    <property type="match status" value="1"/>
</dbReference>
<name>A0A8T9BHD1_9HELO</name>
<dbReference type="Gene3D" id="3.50.50.60">
    <property type="entry name" value="FAD/NAD(P)-binding domain"/>
    <property type="match status" value="1"/>
</dbReference>
<dbReference type="EMBL" id="QGMF01000105">
    <property type="protein sequence ID" value="TVY19464.1"/>
    <property type="molecule type" value="Genomic_DNA"/>
</dbReference>
<feature type="compositionally biased region" description="Acidic residues" evidence="3">
    <location>
        <begin position="901"/>
        <end position="919"/>
    </location>
</feature>
<gene>
    <name evidence="7" type="primary">xptC_0</name>
    <name evidence="7" type="ORF">LARI1_G003098</name>
</gene>
<dbReference type="SUPFAM" id="SSF51905">
    <property type="entry name" value="FAD/NAD(P)-binding domain"/>
    <property type="match status" value="1"/>
</dbReference>
<dbReference type="InterPro" id="IPR007867">
    <property type="entry name" value="GMC_OxRtase_C"/>
</dbReference>
<keyword evidence="4" id="KW-0732">Signal</keyword>
<comment type="caution">
    <text evidence="7">The sequence shown here is derived from an EMBL/GenBank/DDBJ whole genome shotgun (WGS) entry which is preliminary data.</text>
</comment>
<protein>
    <submittedName>
        <fullName evidence="7">Dehydrogenase xptC</fullName>
    </submittedName>
</protein>
<evidence type="ECO:0000256" key="1">
    <source>
        <dbReference type="ARBA" id="ARBA00010790"/>
    </source>
</evidence>
<dbReference type="InterPro" id="IPR012132">
    <property type="entry name" value="GMC_OxRdtase"/>
</dbReference>
<keyword evidence="8" id="KW-1185">Reference proteome</keyword>
<evidence type="ECO:0000259" key="5">
    <source>
        <dbReference type="PROSITE" id="PS00623"/>
    </source>
</evidence>